<dbReference type="Pfam" id="PF00892">
    <property type="entry name" value="EamA"/>
    <property type="match status" value="2"/>
</dbReference>
<proteinExistence type="inferred from homology"/>
<reference evidence="5" key="1">
    <citation type="journal article" date="2006" name="Proc. Natl. Acad. Sci. U.S.A.">
        <title>Genome analysis of the smallest free-living eukaryote Ostreococcus tauri unveils many unique features.</title>
        <authorList>
            <person name="Derelle E."/>
            <person name="Ferraz C."/>
            <person name="Rombauts S."/>
            <person name="Rouze P."/>
            <person name="Worden A.Z."/>
            <person name="Robbens S."/>
            <person name="Partensky F."/>
            <person name="Degroeve S."/>
            <person name="Echeynie S."/>
            <person name="Cooke R."/>
            <person name="Saeys Y."/>
            <person name="Wuyts J."/>
            <person name="Jabbari K."/>
            <person name="Bowler C."/>
            <person name="Panaud O."/>
            <person name="Piegu B."/>
            <person name="Ball S.G."/>
            <person name="Ral J.-P."/>
            <person name="Bouget F.-Y."/>
            <person name="Piganeau G."/>
            <person name="De Baets B."/>
            <person name="Picard A."/>
            <person name="Delseny M."/>
            <person name="Demaille J."/>
            <person name="Van de Peer Y."/>
            <person name="Moreau H."/>
        </authorList>
    </citation>
    <scope>NUCLEOTIDE SEQUENCE [LARGE SCALE GENOMIC DNA]</scope>
    <source>
        <strain evidence="5">OTTH 0595 / CCAP 157/2 / RCC745</strain>
    </source>
</reference>
<feature type="transmembrane region" description="Helical" evidence="2">
    <location>
        <begin position="12"/>
        <end position="33"/>
    </location>
</feature>
<dbReference type="PANTHER" id="PTHR22911:SF76">
    <property type="entry name" value="EAMA DOMAIN-CONTAINING PROTEIN"/>
    <property type="match status" value="1"/>
</dbReference>
<sequence>MPDTQVEKAAPWWIWIVIACATIGISFAGVLLQNELYETPPITRACWRLTLTTFFLAPMGAWEYRRWESSAERDKMRAGKTWGILLGSGFALGVHFAAWVASLDMTSLAHSLLFVTTSPLLILVENAIFRRHRPTNMETAGVFIGLVGAGITLLDIRDDKEVTAKGDALAFLGAVAIVFHIECGRTLRTWMPTTVYAFPVTLIAAVFLALFALVFDEREPVFGWASSAKISWFVLLAFVSGIIGHAGFNFALGYVSSLVVSISTTMEPVIGTIIGFLTYGTSTPKLFTLLGGPLLLAGIVLVIRGGADQSQANGETSDVRASHIAL</sequence>
<dbReference type="InterPro" id="IPR000620">
    <property type="entry name" value="EamA_dom"/>
</dbReference>
<feature type="transmembrane region" description="Helical" evidence="2">
    <location>
        <begin position="258"/>
        <end position="280"/>
    </location>
</feature>
<dbReference type="EMBL" id="CAID01000003">
    <property type="protein sequence ID" value="CEF97282.1"/>
    <property type="molecule type" value="Genomic_DNA"/>
</dbReference>
<organism evidence="4 5">
    <name type="scientific">Ostreococcus tauri</name>
    <name type="common">Marine green alga</name>
    <dbReference type="NCBI Taxonomy" id="70448"/>
    <lineage>
        <taxon>Eukaryota</taxon>
        <taxon>Viridiplantae</taxon>
        <taxon>Chlorophyta</taxon>
        <taxon>Mamiellophyceae</taxon>
        <taxon>Mamiellales</taxon>
        <taxon>Bathycoccaceae</taxon>
        <taxon>Ostreococcus</taxon>
    </lineage>
</organism>
<dbReference type="Proteomes" id="UP000009170">
    <property type="component" value="Unassembled WGS sequence"/>
</dbReference>
<accession>A0A090M3M3</accession>
<evidence type="ECO:0000313" key="5">
    <source>
        <dbReference type="Proteomes" id="UP000009170"/>
    </source>
</evidence>
<keyword evidence="2" id="KW-1133">Transmembrane helix</keyword>
<evidence type="ECO:0000259" key="3">
    <source>
        <dbReference type="Pfam" id="PF00892"/>
    </source>
</evidence>
<dbReference type="RefSeq" id="XP_022838598.1">
    <property type="nucleotide sequence ID" value="XM_022984876.1"/>
</dbReference>
<reference evidence="4 5" key="2">
    <citation type="journal article" date="2014" name="BMC Genomics">
        <title>An improved genome of the model marine alga Ostreococcus tauri unfolds by assessing Illumina de novo assemblies.</title>
        <authorList>
            <person name="Blanc-Mathieu R."/>
            <person name="Verhelst B."/>
            <person name="Derelle E."/>
            <person name="Rombauts S."/>
            <person name="Bouget F.Y."/>
            <person name="Carre I."/>
            <person name="Chateau A."/>
            <person name="Eyre-Walker A."/>
            <person name="Grimsley N."/>
            <person name="Moreau H."/>
            <person name="Piegu B."/>
            <person name="Rivals E."/>
            <person name="Schackwitz W."/>
            <person name="Van de Peer Y."/>
            <person name="Piganeau G."/>
        </authorList>
    </citation>
    <scope>NUCLEOTIDE SEQUENCE [LARGE SCALE GENOMIC DNA]</scope>
    <source>
        <strain evidence="5">OTTH 0595 / CCAP 157/2 / RCC745</strain>
    </source>
</reference>
<dbReference type="OrthoDB" id="74158at2759"/>
<dbReference type="AlphaFoldDB" id="A0A090M3M3"/>
<keyword evidence="2" id="KW-0812">Transmembrane</keyword>
<gene>
    <name evidence="4" type="ORF">OT_ostta03g04710</name>
</gene>
<feature type="domain" description="EamA" evidence="3">
    <location>
        <begin position="14"/>
        <end position="153"/>
    </location>
</feature>
<keyword evidence="5" id="KW-1185">Reference proteome</keyword>
<dbReference type="InterPro" id="IPR037185">
    <property type="entry name" value="EmrE-like"/>
</dbReference>
<feature type="transmembrane region" description="Helical" evidence="2">
    <location>
        <begin position="286"/>
        <end position="303"/>
    </location>
</feature>
<protein>
    <submittedName>
        <fullName evidence="4">Drug/metabolite transporter</fullName>
    </submittedName>
</protein>
<dbReference type="PANTHER" id="PTHR22911">
    <property type="entry name" value="ACYL-MALONYL CONDENSING ENZYME-RELATED"/>
    <property type="match status" value="1"/>
</dbReference>
<feature type="transmembrane region" description="Helical" evidence="2">
    <location>
        <begin position="108"/>
        <end position="128"/>
    </location>
</feature>
<comment type="caution">
    <text evidence="4">The sequence shown here is derived from an EMBL/GenBank/DDBJ whole genome shotgun (WGS) entry which is preliminary data.</text>
</comment>
<feature type="domain" description="EamA" evidence="3">
    <location>
        <begin position="165"/>
        <end position="303"/>
    </location>
</feature>
<dbReference type="KEGG" id="ota:OT_ostta03g04710"/>
<feature type="transmembrane region" description="Helical" evidence="2">
    <location>
        <begin position="230"/>
        <end position="251"/>
    </location>
</feature>
<evidence type="ECO:0000256" key="1">
    <source>
        <dbReference type="ARBA" id="ARBA00007635"/>
    </source>
</evidence>
<dbReference type="InParanoid" id="A0A090M3M3"/>
<dbReference type="GO" id="GO:0016020">
    <property type="term" value="C:membrane"/>
    <property type="evidence" value="ECO:0007669"/>
    <property type="project" value="InterPro"/>
</dbReference>
<keyword evidence="2" id="KW-0472">Membrane</keyword>
<name>A0A090M3M3_OSTTA</name>
<evidence type="ECO:0000256" key="2">
    <source>
        <dbReference type="SAM" id="Phobius"/>
    </source>
</evidence>
<dbReference type="GeneID" id="34945714"/>
<evidence type="ECO:0000313" key="4">
    <source>
        <dbReference type="EMBL" id="CEF97282.1"/>
    </source>
</evidence>
<dbReference type="SUPFAM" id="SSF103481">
    <property type="entry name" value="Multidrug resistance efflux transporter EmrE"/>
    <property type="match status" value="2"/>
</dbReference>
<feature type="transmembrane region" description="Helical" evidence="2">
    <location>
        <begin position="82"/>
        <end position="102"/>
    </location>
</feature>
<comment type="similarity">
    <text evidence="1">Belongs to the drug/metabolite transporter (DMT) superfamily. Plant drug/metabolite exporter (P-DME) (TC 2.A.7.4) family.</text>
</comment>
<feature type="transmembrane region" description="Helical" evidence="2">
    <location>
        <begin position="194"/>
        <end position="215"/>
    </location>
</feature>